<dbReference type="InParanoid" id="A0A409VG81"/>
<feature type="transmembrane region" description="Helical" evidence="7">
    <location>
        <begin position="1489"/>
        <end position="1508"/>
    </location>
</feature>
<feature type="transmembrane region" description="Helical" evidence="7">
    <location>
        <begin position="63"/>
        <end position="84"/>
    </location>
</feature>
<keyword evidence="5 7" id="KW-0472">Membrane</keyword>
<dbReference type="STRING" id="231916.A0A409VG81"/>
<dbReference type="FunCoup" id="A0A409VG81">
    <property type="interactions" value="131"/>
</dbReference>
<dbReference type="OrthoDB" id="68581at2759"/>
<protein>
    <submittedName>
        <fullName evidence="12">Uncharacterized protein</fullName>
    </submittedName>
</protein>
<feature type="transmembrane region" description="Helical" evidence="7">
    <location>
        <begin position="653"/>
        <end position="677"/>
    </location>
</feature>
<feature type="compositionally biased region" description="Polar residues" evidence="6">
    <location>
        <begin position="278"/>
        <end position="296"/>
    </location>
</feature>
<name>A0A409VG81_9AGAR</name>
<feature type="transmembrane region" description="Helical" evidence="7">
    <location>
        <begin position="312"/>
        <end position="332"/>
    </location>
</feature>
<dbReference type="PANTHER" id="PTHR10383">
    <property type="entry name" value="SERINE INCORPORATOR"/>
    <property type="match status" value="1"/>
</dbReference>
<feature type="transmembrane region" description="Helical" evidence="7">
    <location>
        <begin position="126"/>
        <end position="146"/>
    </location>
</feature>
<evidence type="ECO:0000256" key="3">
    <source>
        <dbReference type="ARBA" id="ARBA00022692"/>
    </source>
</evidence>
<feature type="transmembrane region" description="Helical" evidence="7">
    <location>
        <begin position="12"/>
        <end position="31"/>
    </location>
</feature>
<feature type="transmembrane region" description="Helical" evidence="7">
    <location>
        <begin position="1329"/>
        <end position="1347"/>
    </location>
</feature>
<comment type="subcellular location">
    <subcellularLocation>
        <location evidence="1">Membrane</location>
        <topology evidence="1">Multi-pass membrane protein</topology>
    </subcellularLocation>
</comment>
<dbReference type="GO" id="GO:0016020">
    <property type="term" value="C:membrane"/>
    <property type="evidence" value="ECO:0007669"/>
    <property type="project" value="UniProtKB-SubCell"/>
</dbReference>
<dbReference type="EMBL" id="NHYE01005656">
    <property type="protein sequence ID" value="PPQ65273.1"/>
    <property type="molecule type" value="Genomic_DNA"/>
</dbReference>
<proteinExistence type="inferred from homology"/>
<dbReference type="Pfam" id="PF23226">
    <property type="entry name" value="Exo_endo_phos_PGAP2IP"/>
    <property type="match status" value="1"/>
</dbReference>
<dbReference type="Pfam" id="PF23022">
    <property type="entry name" value="6TM_1st_PGAP2IP"/>
    <property type="match status" value="1"/>
</dbReference>
<dbReference type="InterPro" id="IPR005016">
    <property type="entry name" value="TDE1/TMS"/>
</dbReference>
<dbReference type="Pfam" id="PF10277">
    <property type="entry name" value="Frag1"/>
    <property type="match status" value="1"/>
</dbReference>
<keyword evidence="3 7" id="KW-0812">Transmembrane</keyword>
<feature type="transmembrane region" description="Helical" evidence="7">
    <location>
        <begin position="612"/>
        <end position="633"/>
    </location>
</feature>
<dbReference type="SUPFAM" id="SSF56219">
    <property type="entry name" value="DNase I-like"/>
    <property type="match status" value="1"/>
</dbReference>
<keyword evidence="13" id="KW-1185">Reference proteome</keyword>
<feature type="transmembrane region" description="Helical" evidence="7">
    <location>
        <begin position="1114"/>
        <end position="1139"/>
    </location>
</feature>
<dbReference type="InterPro" id="IPR057315">
    <property type="entry name" value="Exo_endo_phos_PGAP2IP_C"/>
</dbReference>
<evidence type="ECO:0000259" key="10">
    <source>
        <dbReference type="Pfam" id="PF23022"/>
    </source>
</evidence>
<dbReference type="InterPro" id="IPR036691">
    <property type="entry name" value="Endo/exonu/phosph_ase_sf"/>
</dbReference>
<dbReference type="Pfam" id="PF23021">
    <property type="entry name" value="6TM_2nd_PGAP2IP"/>
    <property type="match status" value="1"/>
</dbReference>
<evidence type="ECO:0000256" key="6">
    <source>
        <dbReference type="SAM" id="MobiDB-lite"/>
    </source>
</evidence>
<evidence type="ECO:0000256" key="2">
    <source>
        <dbReference type="ARBA" id="ARBA00006665"/>
    </source>
</evidence>
<feature type="transmembrane region" description="Helical" evidence="7">
    <location>
        <begin position="1067"/>
        <end position="1086"/>
    </location>
</feature>
<feature type="domain" description="PGAP2IP second transmembrane" evidence="9">
    <location>
        <begin position="512"/>
        <end position="699"/>
    </location>
</feature>
<feature type="region of interest" description="Disordered" evidence="6">
    <location>
        <begin position="257"/>
        <end position="296"/>
    </location>
</feature>
<dbReference type="Proteomes" id="UP000284706">
    <property type="component" value="Unassembled WGS sequence"/>
</dbReference>
<reference evidence="12 13" key="1">
    <citation type="journal article" date="2018" name="Evol. Lett.">
        <title>Horizontal gene cluster transfer increased hallucinogenic mushroom diversity.</title>
        <authorList>
            <person name="Reynolds H.T."/>
            <person name="Vijayakumar V."/>
            <person name="Gluck-Thaler E."/>
            <person name="Korotkin H.B."/>
            <person name="Matheny P.B."/>
            <person name="Slot J.C."/>
        </authorList>
    </citation>
    <scope>NUCLEOTIDE SEQUENCE [LARGE SCALE GENOMIC DNA]</scope>
    <source>
        <strain evidence="12 13">SRW20</strain>
    </source>
</reference>
<evidence type="ECO:0000259" key="9">
    <source>
        <dbReference type="Pfam" id="PF23021"/>
    </source>
</evidence>
<keyword evidence="4 7" id="KW-1133">Transmembrane helix</keyword>
<dbReference type="Pfam" id="PF03348">
    <property type="entry name" value="Serinc"/>
    <property type="match status" value="1"/>
</dbReference>
<feature type="transmembrane region" description="Helical" evidence="7">
    <location>
        <begin position="1159"/>
        <end position="1177"/>
    </location>
</feature>
<feature type="transmembrane region" description="Helical" evidence="7">
    <location>
        <begin position="1184"/>
        <end position="1205"/>
    </location>
</feature>
<feature type="transmembrane region" description="Helical" evidence="7">
    <location>
        <begin position="385"/>
        <end position="402"/>
    </location>
</feature>
<evidence type="ECO:0000256" key="4">
    <source>
        <dbReference type="ARBA" id="ARBA00022989"/>
    </source>
</evidence>
<feature type="transmembrane region" description="Helical" evidence="7">
    <location>
        <begin position="1259"/>
        <end position="1277"/>
    </location>
</feature>
<evidence type="ECO:0000256" key="5">
    <source>
        <dbReference type="ARBA" id="ARBA00023136"/>
    </source>
</evidence>
<dbReference type="Gene3D" id="3.60.10.10">
    <property type="entry name" value="Endonuclease/exonuclease/phosphatase"/>
    <property type="match status" value="1"/>
</dbReference>
<sequence>MAPAAAIARLHTVFAASAFVTALVLGSALHYKKIVKNDVAQYPDEWFPSVSATIGDWYPERNLFQILIALTSGPRFALVLFQYYLHHSSTSSLPTVVFLAGIVRTLSCGGWVYITSSDDHDVHDFMMILYIVCNIPWMLLGIVATPISRRSVRKKRKLIAGLFFGTIVPLVYFFIQHKIHRIPGAYTRYAFFEWALIFFDVLYDSVSEQEFREAGLQLSLSLPSAQNVKSPANDTIPIEGVTSGTEVLQTHTDLRHRNGYKLPNLDSNSSVDPKLDGTSPQISNNSSTDTRSQNNGTATATWRPLLTFLSDVYLSFIFWTLFTALIPTLFYFSVWKLGIAGNELALLSVLSPVLLSLSSPYNYIFGTPTPAQSSTILDYIRTPRGQAIFQLVSLLGVIAYLVPSPGGRLGLVAIANIFAVMQQVVSWSGVVQGKSDVGYQSIVTGLGVLFSSLLKQANRSNNPVWPFINHKAGGYNKTGLLLALLAIYEYSSRPPTDASREVNNKPQSTRPKSWATGALPLGTLLFSVHDLLSESSTLIAWSWTGYENRLPRGPLPHLHCSLTILAMALGLYIAHSSASNPRLARMTSHPLWFVLGAGSSFVMYSYRNWTGYAGGLGTAVFLTSILPLVFWAAADAAVSGKQGAGRGLAISKVYTAGLAVYCVLILLSIFTVAYAFVPGGVYLRERTDLVTIIRMALLLPIFDWPLSLKSDFYTAKHRSLTLQYKSYIRSVLAIIPVLSLLTTLYRLPRAPPQPFKSGTRIFNTAIWTVHFGIDNEGHDSQQGMMNLIRDMELDVVGLLETDLHRTAFGHRDLSRLIVEEMGYNVDIGPGPNSHTWGATLLSKFPIVYTKHHLLPSPHGELAPAIEAVLDVYGTEVLVIVSHNGQAEEDPLDRELQSTELAKIMAASTRPVIFLGYVVTKPWAPRPDPYGILVNEGNVHDIDVEDNDRWCEYIFYRGLYRTSYARISRGIITDTETQIGQFVLPRHGHNVTDDSLEARYLRSRKEELPVEHWFPMEYYGNEAGGGVNGHFYHVFYTLVRTSTLPKFAGLKASAASMFFKSCNCNSSIATRVGFAIIFSLNSMLAWMMKTDWAIKLIEKWSLDYIKMDCAGEKCYGVLAVHRICFALALFHFVLSTLLIGVKDTKDKRAAIQNGWWGPKVLLWLVLVGVSFTIPNGFFMFWGNYIALIGATIFILLGLVLLVDFAHSWSETCLENWENSSSNFWQWVLIGSTLSMYAFTITLTGLLYAFFAGSGCTLNQFFISFNLAMCVVITITSIHPAVQEHNPRSGLAQSAMVAAYCTYLVVSALSNHVHETKQCNPLRDGKTTQKAVLVMGGIFTFLAIAYSTTRAATQSRALVGKGKKGKIQLPDDEGHHSELGVVNTQPSRIESPRYQALLAAVEAGAIPASALQEEEDEDDDEVVGESRDDERTGTRYNYAWFHVIFAIGAMYVAMLLTDWNIVSKNPPSNSADPNFDVYIGRSEVAMWMRIVSGWVCILLYMWSLLAPVLLPDRFDDYY</sequence>
<evidence type="ECO:0000313" key="12">
    <source>
        <dbReference type="EMBL" id="PPQ65273.1"/>
    </source>
</evidence>
<organism evidence="12 13">
    <name type="scientific">Gymnopilus dilepis</name>
    <dbReference type="NCBI Taxonomy" id="231916"/>
    <lineage>
        <taxon>Eukaryota</taxon>
        <taxon>Fungi</taxon>
        <taxon>Dikarya</taxon>
        <taxon>Basidiomycota</taxon>
        <taxon>Agaricomycotina</taxon>
        <taxon>Agaricomycetes</taxon>
        <taxon>Agaricomycetidae</taxon>
        <taxon>Agaricales</taxon>
        <taxon>Agaricineae</taxon>
        <taxon>Hymenogastraceae</taxon>
        <taxon>Gymnopilus</taxon>
    </lineage>
</organism>
<dbReference type="InterPro" id="IPR053912">
    <property type="entry name" value="PGAP2IP_TM_1nd"/>
</dbReference>
<feature type="transmembrane region" description="Helical" evidence="7">
    <location>
        <begin position="1436"/>
        <end position="1454"/>
    </location>
</feature>
<feature type="transmembrane region" description="Helical" evidence="7">
    <location>
        <begin position="409"/>
        <end position="431"/>
    </location>
</feature>
<gene>
    <name evidence="12" type="ORF">CVT26_000233</name>
</gene>
<comment type="similarity">
    <text evidence="2">Belongs to the TDE1 family.</text>
</comment>
<feature type="transmembrane region" description="Helical" evidence="7">
    <location>
        <begin position="96"/>
        <end position="114"/>
    </location>
</feature>
<evidence type="ECO:0000259" key="8">
    <source>
        <dbReference type="Pfam" id="PF10277"/>
    </source>
</evidence>
<feature type="transmembrane region" description="Helical" evidence="7">
    <location>
        <begin position="158"/>
        <end position="175"/>
    </location>
</feature>
<comment type="caution">
    <text evidence="12">The sequence shown here is derived from an EMBL/GenBank/DDBJ whole genome shotgun (WGS) entry which is preliminary data.</text>
</comment>
<dbReference type="InterPro" id="IPR019402">
    <property type="entry name" value="CWH43_N"/>
</dbReference>
<dbReference type="PANTHER" id="PTHR10383:SF9">
    <property type="entry name" value="SERINE INCORPORATOR, ISOFORM F"/>
    <property type="match status" value="1"/>
</dbReference>
<feature type="transmembrane region" description="Helical" evidence="7">
    <location>
        <begin position="1225"/>
        <end position="1247"/>
    </location>
</feature>
<feature type="domain" description="PGAP2IP first transmembrane" evidence="10">
    <location>
        <begin position="316"/>
        <end position="488"/>
    </location>
</feature>
<evidence type="ECO:0000259" key="11">
    <source>
        <dbReference type="Pfam" id="PF23226"/>
    </source>
</evidence>
<feature type="transmembrane region" description="Helical" evidence="7">
    <location>
        <begin position="344"/>
        <end position="365"/>
    </location>
</feature>
<evidence type="ECO:0000256" key="7">
    <source>
        <dbReference type="SAM" id="Phobius"/>
    </source>
</evidence>
<feature type="transmembrane region" description="Helical" evidence="7">
    <location>
        <begin position="727"/>
        <end position="747"/>
    </location>
</feature>
<accession>A0A409VG81</accession>
<dbReference type="InterPro" id="IPR053911">
    <property type="entry name" value="PGAP2IP_TM_2nd"/>
</dbReference>
<feature type="domain" description="PGAP2IP C-terminal nuclease-like" evidence="11">
    <location>
        <begin position="760"/>
        <end position="994"/>
    </location>
</feature>
<evidence type="ECO:0000313" key="13">
    <source>
        <dbReference type="Proteomes" id="UP000284706"/>
    </source>
</evidence>
<feature type="domain" description="CWH43-like N-terminal" evidence="8">
    <location>
        <begin position="7"/>
        <end position="212"/>
    </location>
</feature>
<feature type="transmembrane region" description="Helical" evidence="7">
    <location>
        <begin position="1289"/>
        <end position="1308"/>
    </location>
</feature>
<evidence type="ECO:0000256" key="1">
    <source>
        <dbReference type="ARBA" id="ARBA00004141"/>
    </source>
</evidence>